<dbReference type="PANTHER" id="PTHR19920:SF0">
    <property type="entry name" value="CYTOSOLIC IRON-SULFUR PROTEIN ASSEMBLY PROTEIN CIAO1-RELATED"/>
    <property type="match status" value="1"/>
</dbReference>
<keyword evidence="3" id="KW-1185">Reference proteome</keyword>
<dbReference type="PROSITE" id="PS50082">
    <property type="entry name" value="WD_REPEATS_2"/>
    <property type="match status" value="1"/>
</dbReference>
<proteinExistence type="predicted"/>
<feature type="repeat" description="WD" evidence="1">
    <location>
        <begin position="109"/>
        <end position="140"/>
    </location>
</feature>
<dbReference type="Pfam" id="PF00400">
    <property type="entry name" value="WD40"/>
    <property type="match status" value="2"/>
</dbReference>
<dbReference type="GO" id="GO:0097361">
    <property type="term" value="C:cytosolic [4Fe-4S] assembly targeting complex"/>
    <property type="evidence" value="ECO:0007669"/>
    <property type="project" value="TreeGrafter"/>
</dbReference>
<protein>
    <submittedName>
        <fullName evidence="2">Uncharacterized protein</fullName>
    </submittedName>
</protein>
<organism evidence="2 3">
    <name type="scientific">Paramecium sonneborni</name>
    <dbReference type="NCBI Taxonomy" id="65129"/>
    <lineage>
        <taxon>Eukaryota</taxon>
        <taxon>Sar</taxon>
        <taxon>Alveolata</taxon>
        <taxon>Ciliophora</taxon>
        <taxon>Intramacronucleata</taxon>
        <taxon>Oligohymenophorea</taxon>
        <taxon>Peniculida</taxon>
        <taxon>Parameciidae</taxon>
        <taxon>Paramecium</taxon>
    </lineage>
</organism>
<reference evidence="2" key="1">
    <citation type="submission" date="2021-01" db="EMBL/GenBank/DDBJ databases">
        <authorList>
            <consortium name="Genoscope - CEA"/>
            <person name="William W."/>
        </authorList>
    </citation>
    <scope>NUCLEOTIDE SEQUENCE</scope>
</reference>
<dbReference type="AlphaFoldDB" id="A0A8S1QBA2"/>
<dbReference type="OrthoDB" id="338631at2759"/>
<dbReference type="SMART" id="SM00320">
    <property type="entry name" value="WD40"/>
    <property type="match status" value="4"/>
</dbReference>
<dbReference type="InterPro" id="IPR001680">
    <property type="entry name" value="WD40_rpt"/>
</dbReference>
<dbReference type="EMBL" id="CAJJDN010000100">
    <property type="protein sequence ID" value="CAD8112081.1"/>
    <property type="molecule type" value="Genomic_DNA"/>
</dbReference>
<gene>
    <name evidence="2" type="ORF">PSON_ATCC_30995.1.T1000015</name>
</gene>
<dbReference type="Proteomes" id="UP000692954">
    <property type="component" value="Unassembled WGS sequence"/>
</dbReference>
<dbReference type="GO" id="GO:0016226">
    <property type="term" value="P:iron-sulfur cluster assembly"/>
    <property type="evidence" value="ECO:0007669"/>
    <property type="project" value="TreeGrafter"/>
</dbReference>
<evidence type="ECO:0000313" key="2">
    <source>
        <dbReference type="EMBL" id="CAD8112081.1"/>
    </source>
</evidence>
<name>A0A8S1QBA2_9CILI</name>
<dbReference type="PANTHER" id="PTHR19920">
    <property type="entry name" value="WD40 PROTEIN CIAO1"/>
    <property type="match status" value="1"/>
</dbReference>
<evidence type="ECO:0000313" key="3">
    <source>
        <dbReference type="Proteomes" id="UP000692954"/>
    </source>
</evidence>
<accession>A0A8S1QBA2</accession>
<sequence length="327" mass="38562">MITFNPQLQFNTFEYKFLEENSIKESEWCFSFSFNKDSTILAAGCQSYIKMYDFNNGKAQLNQILNNTSFARTLYFMKKSNSFITGFDNSTISIWHLNQDNQWVVQQQLLKHSKAIKHVVMNKNEDLIISCSDDKSINFWVKQNEWILQQSITNHNSSVLSVSINESQDKIISCSEDKSILVMEFSTNIKKWIIIQIISFPEHGRRLSFIGDDQFTFQQKNKDVLELYQWNSTSREFNLQMQIPVNSSTDYNYYFPQQFINSKQLLINKNGNHVNLLRKKSDGTFIKENALKFNTNQIFGVMNDSGDYLVTWDQEHKQIQFRKFNEF</sequence>
<comment type="caution">
    <text evidence="2">The sequence shown here is derived from an EMBL/GenBank/DDBJ whole genome shotgun (WGS) entry which is preliminary data.</text>
</comment>
<keyword evidence="1" id="KW-0853">WD repeat</keyword>
<evidence type="ECO:0000256" key="1">
    <source>
        <dbReference type="PROSITE-ProRule" id="PRU00221"/>
    </source>
</evidence>